<dbReference type="EMBL" id="CADIKL010000049">
    <property type="protein sequence ID" value="CAB3806483.1"/>
    <property type="molecule type" value="Genomic_DNA"/>
</dbReference>
<evidence type="ECO:0000256" key="3">
    <source>
        <dbReference type="ARBA" id="ARBA00023125"/>
    </source>
</evidence>
<evidence type="ECO:0000256" key="2">
    <source>
        <dbReference type="ARBA" id="ARBA00023015"/>
    </source>
</evidence>
<name>A0A6J5GUP0_9BURK</name>
<dbReference type="GO" id="GO:0003700">
    <property type="term" value="F:DNA-binding transcription factor activity"/>
    <property type="evidence" value="ECO:0007669"/>
    <property type="project" value="InterPro"/>
</dbReference>
<organism evidence="7 8">
    <name type="scientific">Paraburkholderia caffeinitolerans</name>
    <dbReference type="NCBI Taxonomy" id="1723730"/>
    <lineage>
        <taxon>Bacteria</taxon>
        <taxon>Pseudomonadati</taxon>
        <taxon>Pseudomonadota</taxon>
        <taxon>Betaproteobacteria</taxon>
        <taxon>Burkholderiales</taxon>
        <taxon>Burkholderiaceae</taxon>
        <taxon>Paraburkholderia</taxon>
    </lineage>
</organism>
<evidence type="ECO:0000256" key="1">
    <source>
        <dbReference type="ARBA" id="ARBA00009437"/>
    </source>
</evidence>
<dbReference type="InterPro" id="IPR036388">
    <property type="entry name" value="WH-like_DNA-bd_sf"/>
</dbReference>
<dbReference type="GO" id="GO:0003677">
    <property type="term" value="F:DNA binding"/>
    <property type="evidence" value="ECO:0007669"/>
    <property type="project" value="UniProtKB-KW"/>
</dbReference>
<keyword evidence="2" id="KW-0805">Transcription regulation</keyword>
<evidence type="ECO:0000256" key="5">
    <source>
        <dbReference type="SAM" id="MobiDB-lite"/>
    </source>
</evidence>
<comment type="similarity">
    <text evidence="1">Belongs to the LysR transcriptional regulatory family.</text>
</comment>
<keyword evidence="8" id="KW-1185">Reference proteome</keyword>
<feature type="region of interest" description="Disordered" evidence="5">
    <location>
        <begin position="302"/>
        <end position="326"/>
    </location>
</feature>
<dbReference type="AlphaFoldDB" id="A0A6J5GUP0"/>
<evidence type="ECO:0000256" key="4">
    <source>
        <dbReference type="ARBA" id="ARBA00023163"/>
    </source>
</evidence>
<dbReference type="Gene3D" id="3.40.190.10">
    <property type="entry name" value="Periplasmic binding protein-like II"/>
    <property type="match status" value="2"/>
</dbReference>
<dbReference type="InterPro" id="IPR036390">
    <property type="entry name" value="WH_DNA-bd_sf"/>
</dbReference>
<dbReference type="PROSITE" id="PS50931">
    <property type="entry name" value="HTH_LYSR"/>
    <property type="match status" value="1"/>
</dbReference>
<accession>A0A6J5GUP0</accession>
<dbReference type="Pfam" id="PF03466">
    <property type="entry name" value="LysR_substrate"/>
    <property type="match status" value="1"/>
</dbReference>
<dbReference type="PANTHER" id="PTHR30118:SF6">
    <property type="entry name" value="HTH-TYPE TRANSCRIPTIONAL REGULATOR LEUO"/>
    <property type="match status" value="1"/>
</dbReference>
<evidence type="ECO:0000313" key="8">
    <source>
        <dbReference type="Proteomes" id="UP000494119"/>
    </source>
</evidence>
<dbReference type="PANTHER" id="PTHR30118">
    <property type="entry name" value="HTH-TYPE TRANSCRIPTIONAL REGULATOR LEUO-RELATED"/>
    <property type="match status" value="1"/>
</dbReference>
<dbReference type="InterPro" id="IPR000847">
    <property type="entry name" value="LysR_HTH_N"/>
</dbReference>
<protein>
    <submittedName>
        <fullName evidence="7">Nodulation protein D 2</fullName>
    </submittedName>
</protein>
<dbReference type="Gene3D" id="1.10.10.10">
    <property type="entry name" value="Winged helix-like DNA-binding domain superfamily/Winged helix DNA-binding domain"/>
    <property type="match status" value="1"/>
</dbReference>
<dbReference type="Pfam" id="PF00126">
    <property type="entry name" value="HTH_1"/>
    <property type="match status" value="1"/>
</dbReference>
<dbReference type="InterPro" id="IPR050389">
    <property type="entry name" value="LysR-type_TF"/>
</dbReference>
<evidence type="ECO:0000313" key="7">
    <source>
        <dbReference type="EMBL" id="CAB3806483.1"/>
    </source>
</evidence>
<keyword evidence="4" id="KW-0804">Transcription</keyword>
<dbReference type="SUPFAM" id="SSF53850">
    <property type="entry name" value="Periplasmic binding protein-like II"/>
    <property type="match status" value="1"/>
</dbReference>
<feature type="domain" description="HTH lysR-type" evidence="6">
    <location>
        <begin position="6"/>
        <end position="63"/>
    </location>
</feature>
<reference evidence="7 8" key="1">
    <citation type="submission" date="2020-04" db="EMBL/GenBank/DDBJ databases">
        <authorList>
            <person name="De Canck E."/>
        </authorList>
    </citation>
    <scope>NUCLEOTIDE SEQUENCE [LARGE SCALE GENOMIC DNA]</scope>
    <source>
        <strain evidence="7 8">LMG 28688</strain>
    </source>
</reference>
<gene>
    <name evidence="7" type="primary">nodD2_3</name>
    <name evidence="7" type="ORF">LMG28688_06373</name>
</gene>
<keyword evidence="3" id="KW-0238">DNA-binding</keyword>
<dbReference type="SUPFAM" id="SSF46785">
    <property type="entry name" value="Winged helix' DNA-binding domain"/>
    <property type="match status" value="1"/>
</dbReference>
<sequence length="326" mass="36243">MRFENLDLNQLVVLDALLSTRSVGRTAEQLFLSQPATSCALGRLREYFNDELLVPVGKTFVLTPLAAELSKPVRDVLLQIRTITRARPVFEPATSARQFTIEASDYVISLLLSEVVRRAADLAPLMQFDLRAINPQSPEHLESGETELLIAPEFNTVAGHPGEPLFSDTFSCLVCGTVNAHADSLSADEYFAAGHVGIEWGGGRRVTYDARILSTGRRVRRQEIIAPMFSLIPELLIGTRRIATLPTRLAHKIAERFPLRVLPCPIEIPSFTEKVQWNKYQEHDPAILWLRGLLKEAAESLASSGEATHGKRKRAVKAQGREVSQR</sequence>
<proteinExistence type="inferred from homology"/>
<dbReference type="RefSeq" id="WP_175197915.1">
    <property type="nucleotide sequence ID" value="NZ_CADIKL010000049.1"/>
</dbReference>
<evidence type="ECO:0000259" key="6">
    <source>
        <dbReference type="PROSITE" id="PS50931"/>
    </source>
</evidence>
<dbReference type="Proteomes" id="UP000494119">
    <property type="component" value="Unassembled WGS sequence"/>
</dbReference>
<dbReference type="InterPro" id="IPR005119">
    <property type="entry name" value="LysR_subst-bd"/>
</dbReference>